<keyword evidence="4 6" id="KW-1133">Transmembrane helix</keyword>
<keyword evidence="3 6" id="KW-0812">Transmembrane</keyword>
<feature type="transmembrane region" description="Helical" evidence="6">
    <location>
        <begin position="327"/>
        <end position="344"/>
    </location>
</feature>
<evidence type="ECO:0000256" key="5">
    <source>
        <dbReference type="ARBA" id="ARBA00023136"/>
    </source>
</evidence>
<feature type="transmembrane region" description="Helical" evidence="6">
    <location>
        <begin position="216"/>
        <end position="241"/>
    </location>
</feature>
<keyword evidence="8" id="KW-1185">Reference proteome</keyword>
<dbReference type="RefSeq" id="WP_251607554.1">
    <property type="nucleotide sequence ID" value="NZ_JAMQJY010000001.1"/>
</dbReference>
<evidence type="ECO:0000313" key="7">
    <source>
        <dbReference type="EMBL" id="MCM2676009.1"/>
    </source>
</evidence>
<accession>A0ABT0XJD3</accession>
<reference evidence="7" key="1">
    <citation type="submission" date="2022-06" db="EMBL/GenBank/DDBJ databases">
        <title>Alkalicoccobacillus porphyridii sp. nov., isolated from a marine red alga, Porphyridium purpureum and reclassification of Shouchella plakortidis and Shouchella gibsonii as Alkalicoccobacillus plakortidis comb. nov. and Alkalicoccobacillus gibsonii comb. nov.</title>
        <authorList>
            <person name="Kim K.H."/>
            <person name="Lee J.K."/>
            <person name="Han D.M."/>
            <person name="Baek J.H."/>
            <person name="Jeon C.O."/>
        </authorList>
    </citation>
    <scope>NUCLEOTIDE SEQUENCE</scope>
    <source>
        <strain evidence="7">DSM 19153</strain>
    </source>
</reference>
<dbReference type="InterPro" id="IPR001991">
    <property type="entry name" value="Na-dicarboxylate_symporter"/>
</dbReference>
<feature type="transmembrane region" description="Helical" evidence="6">
    <location>
        <begin position="80"/>
        <end position="102"/>
    </location>
</feature>
<gene>
    <name evidence="7" type="ORF">NDM98_11230</name>
</gene>
<keyword evidence="5 6" id="KW-0472">Membrane</keyword>
<feature type="transmembrane region" description="Helical" evidence="6">
    <location>
        <begin position="7"/>
        <end position="24"/>
    </location>
</feature>
<keyword evidence="2" id="KW-0813">Transport</keyword>
<evidence type="ECO:0000313" key="8">
    <source>
        <dbReference type="Proteomes" id="UP001203665"/>
    </source>
</evidence>
<dbReference type="Gene3D" id="1.10.3860.10">
    <property type="entry name" value="Sodium:dicarboxylate symporter"/>
    <property type="match status" value="1"/>
</dbReference>
<dbReference type="PANTHER" id="PTHR11958:SF63">
    <property type="entry name" value="AMINO ACID TRANSPORTER"/>
    <property type="match status" value="1"/>
</dbReference>
<dbReference type="Pfam" id="PF00375">
    <property type="entry name" value="SDF"/>
    <property type="match status" value="1"/>
</dbReference>
<feature type="transmembrane region" description="Helical" evidence="6">
    <location>
        <begin position="294"/>
        <end position="315"/>
    </location>
</feature>
<feature type="transmembrane region" description="Helical" evidence="6">
    <location>
        <begin position="350"/>
        <end position="372"/>
    </location>
</feature>
<evidence type="ECO:0000256" key="1">
    <source>
        <dbReference type="ARBA" id="ARBA00004141"/>
    </source>
</evidence>
<evidence type="ECO:0000256" key="4">
    <source>
        <dbReference type="ARBA" id="ARBA00022989"/>
    </source>
</evidence>
<evidence type="ECO:0000256" key="6">
    <source>
        <dbReference type="SAM" id="Phobius"/>
    </source>
</evidence>
<dbReference type="SUPFAM" id="SSF118215">
    <property type="entry name" value="Proton glutamate symport protein"/>
    <property type="match status" value="1"/>
</dbReference>
<sequence>MNLTVKILIGLFVGIVTGILFNVFAPELFESVDMYFFGPIGTTFLNLIMMIVIPLVFFSIALGAAGMGDPKKLGRIGGKTIAFFLSTTAIALTIGLSIGLIVQPGDEGLLGTGEEDYSVSEAPPIMETITNIIPSNPIEAMATGEMLQIIAFALFIGVAIAILGEKVATFKKLLEQGNEIMMFLVTVIMKLAPYGAGALIASALGNAGFAAMKSLAMYMLCVVGALVIHTFFTYGLGVSILGRMNPIKFFKNFIPAIAMAFSLSSSTGTLPLSMKTAQEKLGVSKQVSSFVQPLGATINMDGTAIMQAIATVFIAQVYAETLTVPDLLTVVLTATLASIGTAGVPGAGMIMLAMVLTSVGLPAEGIALVIGVDRILDMIRTSVNITGDAACAVIVDHGERKNGHIKDEEEDIQQPHNKLKKPRRLQLVVLVFSFHDLLS</sequence>
<dbReference type="PRINTS" id="PR00173">
    <property type="entry name" value="EDTRNSPORT"/>
</dbReference>
<comment type="subcellular location">
    <subcellularLocation>
        <location evidence="1">Membrane</location>
        <topology evidence="1">Multi-pass membrane protein</topology>
    </subcellularLocation>
</comment>
<dbReference type="PANTHER" id="PTHR11958">
    <property type="entry name" value="SODIUM/DICARBOXYLATE SYMPORTER-RELATED"/>
    <property type="match status" value="1"/>
</dbReference>
<protein>
    <submittedName>
        <fullName evidence="7">Dicarboxylate/amino acid:cation symporter</fullName>
    </submittedName>
</protein>
<feature type="transmembrane region" description="Helical" evidence="6">
    <location>
        <begin position="253"/>
        <end position="274"/>
    </location>
</feature>
<comment type="caution">
    <text evidence="7">The sequence shown here is derived from an EMBL/GenBank/DDBJ whole genome shotgun (WGS) entry which is preliminary data.</text>
</comment>
<feature type="transmembrane region" description="Helical" evidence="6">
    <location>
        <begin position="44"/>
        <end position="68"/>
    </location>
</feature>
<feature type="transmembrane region" description="Helical" evidence="6">
    <location>
        <begin position="146"/>
        <end position="168"/>
    </location>
</feature>
<name>A0ABT0XJD3_9BACI</name>
<organism evidence="7 8">
    <name type="scientific">Alkalicoccobacillus plakortidis</name>
    <dbReference type="NCBI Taxonomy" id="444060"/>
    <lineage>
        <taxon>Bacteria</taxon>
        <taxon>Bacillati</taxon>
        <taxon>Bacillota</taxon>
        <taxon>Bacilli</taxon>
        <taxon>Bacillales</taxon>
        <taxon>Bacillaceae</taxon>
        <taxon>Alkalicoccobacillus</taxon>
    </lineage>
</organism>
<dbReference type="Proteomes" id="UP001203665">
    <property type="component" value="Unassembled WGS sequence"/>
</dbReference>
<evidence type="ECO:0000256" key="3">
    <source>
        <dbReference type="ARBA" id="ARBA00022692"/>
    </source>
</evidence>
<feature type="transmembrane region" description="Helical" evidence="6">
    <location>
        <begin position="180"/>
        <end position="204"/>
    </location>
</feature>
<proteinExistence type="predicted"/>
<evidence type="ECO:0000256" key="2">
    <source>
        <dbReference type="ARBA" id="ARBA00022448"/>
    </source>
</evidence>
<dbReference type="EMBL" id="JAMQJY010000001">
    <property type="protein sequence ID" value="MCM2676009.1"/>
    <property type="molecule type" value="Genomic_DNA"/>
</dbReference>
<dbReference type="InterPro" id="IPR036458">
    <property type="entry name" value="Na:dicarbo_symporter_sf"/>
</dbReference>
<dbReference type="InterPro" id="IPR050746">
    <property type="entry name" value="DAACS"/>
</dbReference>